<reference evidence="1" key="1">
    <citation type="journal article" date="2016" name="Ticks Tick Borne Dis.">
        <title>De novo assembly and annotation of the salivary gland transcriptome of Rhipicephalus appendiculatus male and female ticks during blood feeding.</title>
        <authorList>
            <person name="de Castro M.H."/>
            <person name="de Klerk D."/>
            <person name="Pienaar R."/>
            <person name="Latif A.A."/>
            <person name="Rees D.J."/>
            <person name="Mans B.J."/>
        </authorList>
    </citation>
    <scope>NUCLEOTIDE SEQUENCE</scope>
    <source>
        <tissue evidence="1">Salivary glands</tissue>
    </source>
</reference>
<evidence type="ECO:0000313" key="1">
    <source>
        <dbReference type="EMBL" id="JAP84171.1"/>
    </source>
</evidence>
<proteinExistence type="predicted"/>
<sequence>MCFIITDTELTPLELTTEYPSDNRLRFLDLELSFSNNHVCWGYAPRSQKSLLPFSSAHSKIVKRGIARACMKAALERSCDHQVEASFSSQVARLKLAGFPKTLLTSIAESLVSGFKNKCSTAVQSATPPQQSVAVIPYVHKVAHNLKKVVSRAGVRLLFSARNKLGSLCQQVNRETKTKRCSKKHRQKFVECCEGVVYKIPLSCGRYYVGQTGRCANDRMRENFLPAEICSTTDRIFNPKKPEVRNGFAKKPIFPRISV</sequence>
<dbReference type="AlphaFoldDB" id="A0A131Z227"/>
<accession>A0A131Z227</accession>
<dbReference type="EMBL" id="GEDV01004386">
    <property type="protein sequence ID" value="JAP84171.1"/>
    <property type="molecule type" value="Transcribed_RNA"/>
</dbReference>
<organism evidence="1">
    <name type="scientific">Rhipicephalus appendiculatus</name>
    <name type="common">Brown ear tick</name>
    <dbReference type="NCBI Taxonomy" id="34631"/>
    <lineage>
        <taxon>Eukaryota</taxon>
        <taxon>Metazoa</taxon>
        <taxon>Ecdysozoa</taxon>
        <taxon>Arthropoda</taxon>
        <taxon>Chelicerata</taxon>
        <taxon>Arachnida</taxon>
        <taxon>Acari</taxon>
        <taxon>Parasitiformes</taxon>
        <taxon>Ixodida</taxon>
        <taxon>Ixodoidea</taxon>
        <taxon>Ixodidae</taxon>
        <taxon>Rhipicephalinae</taxon>
        <taxon>Rhipicephalus</taxon>
        <taxon>Rhipicephalus</taxon>
    </lineage>
</organism>
<name>A0A131Z227_RHIAP</name>
<protein>
    <submittedName>
        <fullName evidence="1">Tick transposon</fullName>
    </submittedName>
</protein>